<dbReference type="OrthoDB" id="10253041at2759"/>
<keyword evidence="5" id="KW-0482">Metalloprotease</keyword>
<feature type="compositionally biased region" description="Basic and acidic residues" evidence="14">
    <location>
        <begin position="285"/>
        <end position="299"/>
    </location>
</feature>
<feature type="compositionally biased region" description="Acidic residues" evidence="14">
    <location>
        <begin position="273"/>
        <end position="284"/>
    </location>
</feature>
<dbReference type="Pfam" id="PF25571">
    <property type="entry name" value="TPR_CCP1_N"/>
    <property type="match status" value="2"/>
</dbReference>
<feature type="region of interest" description="Disordered" evidence="14">
    <location>
        <begin position="273"/>
        <end position="309"/>
    </location>
</feature>
<dbReference type="PANTHER" id="PTHR12756:SF24">
    <property type="entry name" value="CYTOSOLIC CARBOXYPEPTIDASE 1"/>
    <property type="match status" value="1"/>
</dbReference>
<dbReference type="PROSITE" id="PS52035">
    <property type="entry name" value="PEPTIDASE_M14"/>
    <property type="match status" value="1"/>
</dbReference>
<protein>
    <recommendedName>
        <fullName evidence="10">Cytosolic carboxypeptidase 1</fullName>
        <ecNumber evidence="9">3.4.17.24</ecNumber>
    </recommendedName>
    <alternativeName>
        <fullName evidence="12">ATP/GTP-binding protein 1</fullName>
    </alternativeName>
    <alternativeName>
        <fullName evidence="11">Protein deglutamylase CCP1</fullName>
    </alternativeName>
</protein>
<dbReference type="GO" id="GO:0005829">
    <property type="term" value="C:cytosol"/>
    <property type="evidence" value="ECO:0007669"/>
    <property type="project" value="UniProtKB-SubCell"/>
</dbReference>
<keyword evidence="5" id="KW-0645">Protease</keyword>
<evidence type="ECO:0000313" key="16">
    <source>
        <dbReference type="EMBL" id="KAB0395657.1"/>
    </source>
</evidence>
<dbReference type="SUPFAM" id="SSF53187">
    <property type="entry name" value="Zn-dependent exopeptidases"/>
    <property type="match status" value="1"/>
</dbReference>
<name>A0A643C610_BALPH</name>
<evidence type="ECO:0000256" key="2">
    <source>
        <dbReference type="ARBA" id="ARBA00004123"/>
    </source>
</evidence>
<dbReference type="PANTHER" id="PTHR12756">
    <property type="entry name" value="CYTOSOLIC CARBOXYPEPTIDASE"/>
    <property type="match status" value="1"/>
</dbReference>
<evidence type="ECO:0000256" key="4">
    <source>
        <dbReference type="ARBA" id="ARBA00005988"/>
    </source>
</evidence>
<keyword evidence="6" id="KW-0496">Mitochondrion</keyword>
<dbReference type="Proteomes" id="UP000437017">
    <property type="component" value="Unassembled WGS sequence"/>
</dbReference>
<keyword evidence="5" id="KW-0378">Hydrolase</keyword>
<dbReference type="SUPFAM" id="SSF48371">
    <property type="entry name" value="ARM repeat"/>
    <property type="match status" value="1"/>
</dbReference>
<feature type="domain" description="Peptidase M14" evidence="15">
    <location>
        <begin position="595"/>
        <end position="904"/>
    </location>
</feature>
<comment type="catalytic activity">
    <reaction evidence="8">
        <text>C-terminal L-alpha-aminoacyl-L-glutamyl-L-glutamyl-[tubulin] + H2O = C-terminal L-alpha-aminoacyl-L-glutamyl-[tubulin] + L-glutamate</text>
        <dbReference type="Rhea" id="RHEA:63792"/>
        <dbReference type="Rhea" id="RHEA-COMP:16435"/>
        <dbReference type="Rhea" id="RHEA-COMP:16436"/>
        <dbReference type="ChEBI" id="CHEBI:15377"/>
        <dbReference type="ChEBI" id="CHEBI:29985"/>
        <dbReference type="ChEBI" id="CHEBI:149555"/>
        <dbReference type="ChEBI" id="CHEBI:149556"/>
        <dbReference type="EC" id="3.4.17.24"/>
    </reaction>
    <physiologicalReaction direction="left-to-right" evidence="8">
        <dbReference type="Rhea" id="RHEA:63793"/>
    </physiologicalReaction>
</comment>
<evidence type="ECO:0000256" key="5">
    <source>
        <dbReference type="ARBA" id="ARBA00023049"/>
    </source>
</evidence>
<dbReference type="EMBL" id="SGJD01002425">
    <property type="protein sequence ID" value="KAB0395657.1"/>
    <property type="molecule type" value="Genomic_DNA"/>
</dbReference>
<evidence type="ECO:0000313" key="17">
    <source>
        <dbReference type="Proteomes" id="UP000437017"/>
    </source>
</evidence>
<comment type="similarity">
    <text evidence="4 13">Belongs to the peptidase M14 family.</text>
</comment>
<comment type="cofactor">
    <cofactor evidence="1">
        <name>Zn(2+)</name>
        <dbReference type="ChEBI" id="CHEBI:29105"/>
    </cofactor>
</comment>
<feature type="region of interest" description="Disordered" evidence="14">
    <location>
        <begin position="968"/>
        <end position="992"/>
    </location>
</feature>
<comment type="caution">
    <text evidence="16">The sequence shown here is derived from an EMBL/GenBank/DDBJ whole genome shotgun (WGS) entry which is preliminary data.</text>
</comment>
<reference evidence="16 17" key="1">
    <citation type="journal article" date="2019" name="PLoS ONE">
        <title>Genomic analyses reveal an absence of contemporary introgressive admixture between fin whales and blue whales, despite known hybrids.</title>
        <authorList>
            <person name="Westbury M.V."/>
            <person name="Petersen B."/>
            <person name="Lorenzen E.D."/>
        </authorList>
    </citation>
    <scope>NUCLEOTIDE SEQUENCE [LARGE SCALE GENOMIC DNA]</scope>
    <source>
        <strain evidence="16">FinWhale-01</strain>
    </source>
</reference>
<dbReference type="Gene3D" id="1.25.10.10">
    <property type="entry name" value="Leucine-rich Repeat Variant"/>
    <property type="match status" value="1"/>
</dbReference>
<evidence type="ECO:0000256" key="12">
    <source>
        <dbReference type="ARBA" id="ARBA00043070"/>
    </source>
</evidence>
<dbReference type="CDD" id="cd06906">
    <property type="entry name" value="M14_Nna1"/>
    <property type="match status" value="1"/>
</dbReference>
<dbReference type="GO" id="GO:0005739">
    <property type="term" value="C:mitochondrion"/>
    <property type="evidence" value="ECO:0007669"/>
    <property type="project" value="UniProtKB-SubCell"/>
</dbReference>
<dbReference type="InterPro" id="IPR050821">
    <property type="entry name" value="Cytosolic_carboxypeptidase"/>
</dbReference>
<sequence>MPPRYHVGRSLASNSRIVGLLAQLEKINTESTESDTARHVTSKILHLAQSQGGGRRASFLVSKGGSQILLQLLMNASKESPLNEELMVQIHSILAKIGPKDKKFGVKARINGALNITLNLVKQNLQNHRLVLPCLQLLRVYSANSVNSVSLGKNGVVELMFKIIGPFSKKNSSLMKVALDTLAALLKSNWHRHDNRHRNMLIRKGILQSLKSVTSIKLGRKAFIDANGMKILYNTSQLPVIPVTGPVAQLYSLPPEVDDVVDESDDNDDIDLEAENETENEDDLDKNFKNDDIETDINKLKPQQEPGRTTEELKMYEHLFPELVDDFQDYDLISREPKAFVFEGKVRGPIVVPTAGEEASGNSGNLRKGVVMKATVSPKGDEDNKKPACAVLAKEDIKDNDRTLQQQLGDQNRTISSGHGLNNDIVKALDRITLQNCPSQTAPGFTAGMKKDCSLPVTALTCANACSHVATCGNVLFEGRTVQLGKLCCTGVETEDDEDTESTASVEQALVEVPDGPTLHDSDLYIEIVKSTKSVPEYSEVAYPDYFGHIPPPFKEPILERPYGVQRTKIAQDIERLIHQSDIIDRVVYDLDNPNYTTPEEGDILKFNSKFESGNLRKVIQIRKNEYDLILNSDINSNHYHQWFYFEVSGMRPSIAYRFNIINCEKSNSQFNYGNRPYVFLSARVHPGETNASWVMKGTLEYLMSNNPTAQSLRESYIFKIVPMLNPDGVINGNHRCSLSGEDLNRQWQSPNPDLHPTIYHAKGLLQYLAAVKRLPLVYCDYHGHSRKKNVFMYGCSIKETVWHTNDNAASCDVVEDMGYRTLPKILSHIAPAFCMSSCSFVVEKSKESTARVVVWREIGVQRSYTMESTLCGCDQGKYKGLQIGTRELEEMGAKFCVGLLRLKRLTSPLEYNLPSSLLDFENDLIESSCKVTSPTTYVLDEDEPRFLEEVDYSAESNDELDIELAESAGDYEPSAQEEVLSDSELSRTYLP</sequence>
<evidence type="ECO:0000256" key="7">
    <source>
        <dbReference type="ARBA" id="ARBA00023242"/>
    </source>
</evidence>
<evidence type="ECO:0000256" key="11">
    <source>
        <dbReference type="ARBA" id="ARBA00043068"/>
    </source>
</evidence>
<organism evidence="16 17">
    <name type="scientific">Balaenoptera physalus</name>
    <name type="common">Fin whale</name>
    <name type="synonym">Balaena physalus</name>
    <dbReference type="NCBI Taxonomy" id="9770"/>
    <lineage>
        <taxon>Eukaryota</taxon>
        <taxon>Metazoa</taxon>
        <taxon>Chordata</taxon>
        <taxon>Craniata</taxon>
        <taxon>Vertebrata</taxon>
        <taxon>Euteleostomi</taxon>
        <taxon>Mammalia</taxon>
        <taxon>Eutheria</taxon>
        <taxon>Laurasiatheria</taxon>
        <taxon>Artiodactyla</taxon>
        <taxon>Whippomorpha</taxon>
        <taxon>Cetacea</taxon>
        <taxon>Mysticeti</taxon>
        <taxon>Balaenopteridae</taxon>
        <taxon>Balaenoptera</taxon>
    </lineage>
</organism>
<dbReference type="InterPro" id="IPR011989">
    <property type="entry name" value="ARM-like"/>
</dbReference>
<evidence type="ECO:0000256" key="3">
    <source>
        <dbReference type="ARBA" id="ARBA00004173"/>
    </source>
</evidence>
<dbReference type="EC" id="3.4.17.24" evidence="9"/>
<evidence type="ECO:0000256" key="1">
    <source>
        <dbReference type="ARBA" id="ARBA00001947"/>
    </source>
</evidence>
<dbReference type="GO" id="GO:0004181">
    <property type="term" value="F:metallocarboxypeptidase activity"/>
    <property type="evidence" value="ECO:0007669"/>
    <property type="project" value="InterPro"/>
</dbReference>
<keyword evidence="17" id="KW-1185">Reference proteome</keyword>
<evidence type="ECO:0000256" key="8">
    <source>
        <dbReference type="ARBA" id="ARBA00024524"/>
    </source>
</evidence>
<dbReference type="InterPro" id="IPR000834">
    <property type="entry name" value="Peptidase_M14"/>
</dbReference>
<dbReference type="Gene3D" id="3.40.630.10">
    <property type="entry name" value="Zn peptidases"/>
    <property type="match status" value="1"/>
</dbReference>
<dbReference type="Pfam" id="PF00246">
    <property type="entry name" value="Peptidase_M14"/>
    <property type="match status" value="1"/>
</dbReference>
<proteinExistence type="inferred from homology"/>
<evidence type="ECO:0000259" key="15">
    <source>
        <dbReference type="PROSITE" id="PS52035"/>
    </source>
</evidence>
<comment type="subcellular location">
    <subcellularLocation>
        <location evidence="3">Mitochondrion</location>
    </subcellularLocation>
    <subcellularLocation>
        <location evidence="2">Nucleus</location>
    </subcellularLocation>
</comment>
<dbReference type="GO" id="GO:0005634">
    <property type="term" value="C:nucleus"/>
    <property type="evidence" value="ECO:0007669"/>
    <property type="project" value="UniProtKB-SubCell"/>
</dbReference>
<evidence type="ECO:0000256" key="10">
    <source>
        <dbReference type="ARBA" id="ARBA00041044"/>
    </source>
</evidence>
<evidence type="ECO:0000256" key="6">
    <source>
        <dbReference type="ARBA" id="ARBA00023128"/>
    </source>
</evidence>
<evidence type="ECO:0000256" key="9">
    <source>
        <dbReference type="ARBA" id="ARBA00026108"/>
    </source>
</evidence>
<dbReference type="AlphaFoldDB" id="A0A643C610"/>
<gene>
    <name evidence="16" type="ORF">E2I00_011177</name>
</gene>
<feature type="active site" description="Proton donor/acceptor" evidence="13">
    <location>
        <position position="868"/>
    </location>
</feature>
<dbReference type="InterPro" id="IPR016024">
    <property type="entry name" value="ARM-type_fold"/>
</dbReference>
<evidence type="ECO:0000256" key="14">
    <source>
        <dbReference type="SAM" id="MobiDB-lite"/>
    </source>
</evidence>
<dbReference type="GO" id="GO:0006508">
    <property type="term" value="P:proteolysis"/>
    <property type="evidence" value="ECO:0007669"/>
    <property type="project" value="UniProtKB-KW"/>
</dbReference>
<dbReference type="GO" id="GO:0008270">
    <property type="term" value="F:zinc ion binding"/>
    <property type="evidence" value="ECO:0007669"/>
    <property type="project" value="InterPro"/>
</dbReference>
<dbReference type="InterPro" id="IPR033852">
    <property type="entry name" value="CBPC1/4"/>
</dbReference>
<evidence type="ECO:0000256" key="13">
    <source>
        <dbReference type="PROSITE-ProRule" id="PRU01379"/>
    </source>
</evidence>
<keyword evidence="7" id="KW-0539">Nucleus</keyword>
<accession>A0A643C610</accession>